<dbReference type="Gene3D" id="3.40.800.10">
    <property type="entry name" value="Ureohydrolase domain"/>
    <property type="match status" value="1"/>
</dbReference>
<accession>A0A3B0X3S0</accession>
<evidence type="ECO:0000256" key="2">
    <source>
        <dbReference type="ARBA" id="ARBA00022801"/>
    </source>
</evidence>
<organism evidence="4">
    <name type="scientific">hydrothermal vent metagenome</name>
    <dbReference type="NCBI Taxonomy" id="652676"/>
    <lineage>
        <taxon>unclassified sequences</taxon>
        <taxon>metagenomes</taxon>
        <taxon>ecological metagenomes</taxon>
    </lineage>
</organism>
<evidence type="ECO:0000256" key="3">
    <source>
        <dbReference type="ARBA" id="ARBA00023211"/>
    </source>
</evidence>
<dbReference type="InterPro" id="IPR006035">
    <property type="entry name" value="Ureohydrolase"/>
</dbReference>
<dbReference type="InterPro" id="IPR020855">
    <property type="entry name" value="Ureohydrolase_Mn_BS"/>
</dbReference>
<protein>
    <submittedName>
        <fullName evidence="4">Arginase</fullName>
        <ecNumber evidence="4">3.5.3.1</ecNumber>
    </submittedName>
</protein>
<dbReference type="EMBL" id="UOFF01000411">
    <property type="protein sequence ID" value="VAW57527.1"/>
    <property type="molecule type" value="Genomic_DNA"/>
</dbReference>
<reference evidence="4" key="1">
    <citation type="submission" date="2018-06" db="EMBL/GenBank/DDBJ databases">
        <authorList>
            <person name="Zhirakovskaya E."/>
        </authorList>
    </citation>
    <scope>NUCLEOTIDE SEQUENCE</scope>
</reference>
<keyword evidence="1" id="KW-0479">Metal-binding</keyword>
<dbReference type="GO" id="GO:0030145">
    <property type="term" value="F:manganese ion binding"/>
    <property type="evidence" value="ECO:0007669"/>
    <property type="project" value="TreeGrafter"/>
</dbReference>
<keyword evidence="2 4" id="KW-0378">Hydrolase</keyword>
<dbReference type="PANTHER" id="PTHR43782:SF3">
    <property type="entry name" value="ARGINASE"/>
    <property type="match status" value="1"/>
</dbReference>
<dbReference type="PROSITE" id="PS51409">
    <property type="entry name" value="ARGINASE_2"/>
    <property type="match status" value="1"/>
</dbReference>
<dbReference type="GO" id="GO:0004053">
    <property type="term" value="F:arginase activity"/>
    <property type="evidence" value="ECO:0007669"/>
    <property type="project" value="UniProtKB-EC"/>
</dbReference>
<keyword evidence="3" id="KW-0464">Manganese</keyword>
<dbReference type="GO" id="GO:0005829">
    <property type="term" value="C:cytosol"/>
    <property type="evidence" value="ECO:0007669"/>
    <property type="project" value="TreeGrafter"/>
</dbReference>
<dbReference type="PRINTS" id="PR00116">
    <property type="entry name" value="ARGINASE"/>
</dbReference>
<dbReference type="AlphaFoldDB" id="A0A3B0X3S0"/>
<dbReference type="SUPFAM" id="SSF52768">
    <property type="entry name" value="Arginase/deacetylase"/>
    <property type="match status" value="1"/>
</dbReference>
<dbReference type="Pfam" id="PF00491">
    <property type="entry name" value="Arginase"/>
    <property type="match status" value="1"/>
</dbReference>
<dbReference type="GO" id="GO:0005634">
    <property type="term" value="C:nucleus"/>
    <property type="evidence" value="ECO:0007669"/>
    <property type="project" value="TreeGrafter"/>
</dbReference>
<dbReference type="PROSITE" id="PS01053">
    <property type="entry name" value="ARGINASE_1"/>
    <property type="match status" value="1"/>
</dbReference>
<dbReference type="InterPro" id="IPR023696">
    <property type="entry name" value="Ureohydrolase_dom_sf"/>
</dbReference>
<dbReference type="EC" id="3.5.3.1" evidence="4"/>
<gene>
    <name evidence="4" type="ORF">MNBD_GAMMA07-1150</name>
</gene>
<sequence>MSIKVIPTLGVSTCIGGPSKTCANGPGVLKSSEYALLLMNLELEWESLLEVSSNNDTLNMFYKQSCVISQFTQQQFEEKKPFLVLGGDHSIAVGTWSGILNQLPPESTFALIWIDAHMDAHTLNTSPSNNLHGMPVSILLGEADHKLQACSPTTRFIDGRDTYFFGIRSYEAEELVLLSKKNVNVFDIDRIESGGGTQKVLKKLIGSISRCYDYFAISLDLDAIDPQDAPGVETRAELGIRANDILAVFNQLSFDKNFIGLEIAEFDPQHDIKQKTEKLIYQIISSIYK</sequence>
<evidence type="ECO:0000256" key="1">
    <source>
        <dbReference type="ARBA" id="ARBA00022723"/>
    </source>
</evidence>
<evidence type="ECO:0000313" key="4">
    <source>
        <dbReference type="EMBL" id="VAW57527.1"/>
    </source>
</evidence>
<dbReference type="PANTHER" id="PTHR43782">
    <property type="entry name" value="ARGINASE"/>
    <property type="match status" value="1"/>
</dbReference>
<name>A0A3B0X3S0_9ZZZZ</name>
<proteinExistence type="predicted"/>